<feature type="compositionally biased region" description="Polar residues" evidence="1">
    <location>
        <begin position="309"/>
        <end position="318"/>
    </location>
</feature>
<protein>
    <recommendedName>
        <fullName evidence="4">PLD phosphodiesterase domain-containing protein</fullName>
    </recommendedName>
</protein>
<organism evidence="2 3">
    <name type="scientific">Raineyella antarctica</name>
    <dbReference type="NCBI Taxonomy" id="1577474"/>
    <lineage>
        <taxon>Bacteria</taxon>
        <taxon>Bacillati</taxon>
        <taxon>Actinomycetota</taxon>
        <taxon>Actinomycetes</taxon>
        <taxon>Propionibacteriales</taxon>
        <taxon>Propionibacteriaceae</taxon>
        <taxon>Raineyella</taxon>
    </lineage>
</organism>
<dbReference type="OrthoDB" id="369674at2"/>
<name>A0A1G6I9R6_9ACTN</name>
<proteinExistence type="predicted"/>
<reference evidence="2 3" key="1">
    <citation type="submission" date="2016-06" db="EMBL/GenBank/DDBJ databases">
        <authorList>
            <person name="Olsen C.W."/>
            <person name="Carey S."/>
            <person name="Hinshaw L."/>
            <person name="Karasin A.I."/>
        </authorList>
    </citation>
    <scope>NUCLEOTIDE SEQUENCE [LARGE SCALE GENOMIC DNA]</scope>
    <source>
        <strain evidence="2 3">LZ-22</strain>
    </source>
</reference>
<feature type="region of interest" description="Disordered" evidence="1">
    <location>
        <begin position="289"/>
        <end position="319"/>
    </location>
</feature>
<dbReference type="Gene3D" id="3.30.870.10">
    <property type="entry name" value="Endonuclease Chain A"/>
    <property type="match status" value="1"/>
</dbReference>
<dbReference type="Proteomes" id="UP000199086">
    <property type="component" value="Unassembled WGS sequence"/>
</dbReference>
<dbReference type="EMBL" id="FMYF01000015">
    <property type="protein sequence ID" value="SDC03289.1"/>
    <property type="molecule type" value="Genomic_DNA"/>
</dbReference>
<gene>
    <name evidence="2" type="ORF">GA0111570_11511</name>
</gene>
<evidence type="ECO:0000313" key="3">
    <source>
        <dbReference type="Proteomes" id="UP000199086"/>
    </source>
</evidence>
<dbReference type="STRING" id="1577474.GA0111570_11511"/>
<sequence>MFEPDSRVVLMDQLRPPAGYRLEAAVTTTFTLHLPTALVAPLAFASYDLRTREDPIAALEAVRACADRVDIFCQAGQITVPQQASDLMAFLEPMLHPVDRPRPGYLFHPKIWFLRYTAADLPDAYRLICSTRNLADSRAWDAVVILDGAPGKRLDSNRPLASFLRRLPKWAVTELAPERLARVTDLADRAERVQWSLPEHVSEARFHALGVPKLRTAPPDFSGYRHLVVSPFLDADGVRRVTGNNTRDVALVSRPEALDALGSDLLSGLRRPDGDAVFVLDPLANADITAAESDTEQRPSDRASEQGGDRTSTPQTSELFGLHAKITVAERNRGETHVFIGSANATSAAYGGNVEFVVELIGRAKDLGVATMMDPPDGPTAANLRTLLQAYAPSADQPLPGEDEALRELENLLRTLAAVAFRITVEQERDGDYQLHLTSESDLHIPSGHLVRLALLTQPGVSHTQTDPGPCEANLPAVLADITPFVTMRVTNPSGLTLSTVVHAPLHNDPPHRLDEVLARQVDTPEKFLRFLSLLLGLTDPSALWAETSGDAGAGSWGASFRGSTGVFELLVRALADRPDALHDLDRLVRRLRETETGRTVLPDGFDELWASVMDVLPMVEVSR</sequence>
<accession>A0A1G6I9R6</accession>
<dbReference type="RefSeq" id="WP_139283293.1">
    <property type="nucleotide sequence ID" value="NZ_FMYF01000015.1"/>
</dbReference>
<dbReference type="AlphaFoldDB" id="A0A1G6I9R6"/>
<dbReference type="CDD" id="cd09176">
    <property type="entry name" value="PLDc_unchar6"/>
    <property type="match status" value="1"/>
</dbReference>
<evidence type="ECO:0000256" key="1">
    <source>
        <dbReference type="SAM" id="MobiDB-lite"/>
    </source>
</evidence>
<evidence type="ECO:0000313" key="2">
    <source>
        <dbReference type="EMBL" id="SDC03289.1"/>
    </source>
</evidence>
<evidence type="ECO:0008006" key="4">
    <source>
        <dbReference type="Google" id="ProtNLM"/>
    </source>
</evidence>
<feature type="compositionally biased region" description="Basic and acidic residues" evidence="1">
    <location>
        <begin position="295"/>
        <end position="308"/>
    </location>
</feature>
<keyword evidence="3" id="KW-1185">Reference proteome</keyword>
<dbReference type="InterPro" id="IPR059166">
    <property type="entry name" value="PLD-like_cat"/>
</dbReference>